<dbReference type="Gene3D" id="1.10.260.130">
    <property type="match status" value="1"/>
</dbReference>
<feature type="chain" id="PRO_5038636344" evidence="1">
    <location>
        <begin position="23"/>
        <end position="467"/>
    </location>
</feature>
<dbReference type="InterPro" id="IPR006311">
    <property type="entry name" value="TAT_signal"/>
</dbReference>
<dbReference type="InterPro" id="IPR005152">
    <property type="entry name" value="Lipase_secreted"/>
</dbReference>
<dbReference type="Proteomes" id="UP000655868">
    <property type="component" value="Unassembled WGS sequence"/>
</dbReference>
<evidence type="ECO:0000256" key="1">
    <source>
        <dbReference type="SAM" id="SignalP"/>
    </source>
</evidence>
<dbReference type="PROSITE" id="PS51257">
    <property type="entry name" value="PROKAR_LIPOPROTEIN"/>
    <property type="match status" value="1"/>
</dbReference>
<feature type="signal peptide" evidence="1">
    <location>
        <begin position="1"/>
        <end position="22"/>
    </location>
</feature>
<dbReference type="GO" id="GO:0004806">
    <property type="term" value="F:triacylglycerol lipase activity"/>
    <property type="evidence" value="ECO:0007669"/>
    <property type="project" value="InterPro"/>
</dbReference>
<evidence type="ECO:0000313" key="2">
    <source>
        <dbReference type="EMBL" id="MBJ8338032.1"/>
    </source>
</evidence>
<name>A0A934NMU0_9NOCA</name>
<dbReference type="RefSeq" id="WP_199702356.1">
    <property type="nucleotide sequence ID" value="NZ_JAEMNV010000001.1"/>
</dbReference>
<protein>
    <submittedName>
        <fullName evidence="2">Triacylglycerol lipase</fullName>
    </submittedName>
</protein>
<sequence>MACSQRSRRALLVISAVMVACAATTSSTVASADPAATQPALPFPIPPLPPEFDPSFYNPPLAAYEDKQPGEIIAARQVNLGFSSVLPINAASWQLSYRSTNTRGEPIPAVTTVLQPRKPKGPVRDKLLSYQFPIDSLAHYCDPSYVLQLASIPGALTGQPGIPIELLIPIAAAELGWTVSMPDHQGPNAAFAAGPLAGRITLDGIRATENFAEAGLAGTSTKVALAGYSGGAIATGHAAELHASYAPDLNIVGAAEGGIPADLSAALNMANNNAGAGIVWAGAVGVSREYPELAQYFAEHINDFGKGLTQAKDNLCLAYQAASFPFLNMKGLFDTPEPLNEPVPAAVLDRIRMGHAVPDVPMYMYQANPDWLIPVGPVNNLVNTYCQSPTAQVRYTRDHFSEHATLPFLAVPSVIMWLKDRLDGIPAEPGCSTTDVGSIALDQSSWPLFAGAVGPLVADLFGKPVGE</sequence>
<dbReference type="PANTHER" id="PTHR34853:SF1">
    <property type="entry name" value="LIPASE 5"/>
    <property type="match status" value="1"/>
</dbReference>
<dbReference type="PANTHER" id="PTHR34853">
    <property type="match status" value="1"/>
</dbReference>
<dbReference type="GO" id="GO:0016042">
    <property type="term" value="P:lipid catabolic process"/>
    <property type="evidence" value="ECO:0007669"/>
    <property type="project" value="InterPro"/>
</dbReference>
<organism evidence="2 3">
    <name type="scientific">Antrihabitans stalagmiti</name>
    <dbReference type="NCBI Taxonomy" id="2799499"/>
    <lineage>
        <taxon>Bacteria</taxon>
        <taxon>Bacillati</taxon>
        <taxon>Actinomycetota</taxon>
        <taxon>Actinomycetes</taxon>
        <taxon>Mycobacteriales</taxon>
        <taxon>Nocardiaceae</taxon>
        <taxon>Antrihabitans</taxon>
    </lineage>
</organism>
<dbReference type="SUPFAM" id="SSF53474">
    <property type="entry name" value="alpha/beta-Hydrolases"/>
    <property type="match status" value="1"/>
</dbReference>
<reference evidence="2" key="1">
    <citation type="submission" date="2020-12" db="EMBL/GenBank/DDBJ databases">
        <title>Antrihabitans popcorni sp. nov. and Antrihabitans auranticaus sp. nov., isolated from a larva cave.</title>
        <authorList>
            <person name="Lee S.D."/>
            <person name="Kim I.S."/>
        </authorList>
    </citation>
    <scope>NUCLEOTIDE SEQUENCE</scope>
    <source>
        <strain evidence="2">YC3-6</strain>
    </source>
</reference>
<proteinExistence type="predicted"/>
<dbReference type="PIRSF" id="PIRSF029171">
    <property type="entry name" value="Esterase_LipA"/>
    <property type="match status" value="1"/>
</dbReference>
<comment type="caution">
    <text evidence="2">The sequence shown here is derived from an EMBL/GenBank/DDBJ whole genome shotgun (WGS) entry which is preliminary data.</text>
</comment>
<dbReference type="Gene3D" id="3.40.50.1820">
    <property type="entry name" value="alpha/beta hydrolase"/>
    <property type="match status" value="1"/>
</dbReference>
<dbReference type="InterPro" id="IPR029058">
    <property type="entry name" value="AB_hydrolase_fold"/>
</dbReference>
<evidence type="ECO:0000313" key="3">
    <source>
        <dbReference type="Proteomes" id="UP000655868"/>
    </source>
</evidence>
<accession>A0A934NMU0</accession>
<dbReference type="EMBL" id="JAEMNV010000001">
    <property type="protein sequence ID" value="MBJ8338032.1"/>
    <property type="molecule type" value="Genomic_DNA"/>
</dbReference>
<keyword evidence="1" id="KW-0732">Signal</keyword>
<dbReference type="PROSITE" id="PS51318">
    <property type="entry name" value="TAT"/>
    <property type="match status" value="1"/>
</dbReference>
<dbReference type="AlphaFoldDB" id="A0A934NMU0"/>
<gene>
    <name evidence="2" type="ORF">JGU71_03945</name>
</gene>
<keyword evidence="3" id="KW-1185">Reference proteome</keyword>
<dbReference type="Pfam" id="PF03583">
    <property type="entry name" value="LIP"/>
    <property type="match status" value="1"/>
</dbReference>